<accession>A0AAD4CDZ4</accession>
<feature type="region of interest" description="Disordered" evidence="1">
    <location>
        <begin position="1"/>
        <end position="45"/>
    </location>
</feature>
<reference evidence="2" key="1">
    <citation type="journal article" date="2019" name="Beilstein J. Org. Chem.">
        <title>Nanangenines: drimane sesquiterpenoids as the dominant metabolite cohort of a novel Australian fungus, Aspergillus nanangensis.</title>
        <authorList>
            <person name="Lacey H.J."/>
            <person name="Gilchrist C.L.M."/>
            <person name="Crombie A."/>
            <person name="Kalaitzis J.A."/>
            <person name="Vuong D."/>
            <person name="Rutledge P.J."/>
            <person name="Turner P."/>
            <person name="Pitt J.I."/>
            <person name="Lacey E."/>
            <person name="Chooi Y.H."/>
            <person name="Piggott A.M."/>
        </authorList>
    </citation>
    <scope>NUCLEOTIDE SEQUENCE</scope>
    <source>
        <strain evidence="2">MST-FP2251</strain>
    </source>
</reference>
<protein>
    <recommendedName>
        <fullName evidence="4">Dienelactone hydrolase</fullName>
    </recommendedName>
</protein>
<dbReference type="PANTHER" id="PTHR38436">
    <property type="entry name" value="POLYKETIDE CYCLASE SNOAL-LIKE DOMAIN"/>
    <property type="match status" value="1"/>
</dbReference>
<dbReference type="InterPro" id="IPR009959">
    <property type="entry name" value="Cyclase_SnoaL-like"/>
</dbReference>
<reference evidence="2" key="2">
    <citation type="submission" date="2020-02" db="EMBL/GenBank/DDBJ databases">
        <authorList>
            <person name="Gilchrist C.L.M."/>
            <person name="Chooi Y.-H."/>
        </authorList>
    </citation>
    <scope>NUCLEOTIDE SEQUENCE</scope>
    <source>
        <strain evidence="2">MST-FP2251</strain>
    </source>
</reference>
<dbReference type="SUPFAM" id="SSF54427">
    <property type="entry name" value="NTF2-like"/>
    <property type="match status" value="1"/>
</dbReference>
<name>A0AAD4CDZ4_ASPNN</name>
<evidence type="ECO:0000256" key="1">
    <source>
        <dbReference type="SAM" id="MobiDB-lite"/>
    </source>
</evidence>
<comment type="caution">
    <text evidence="2">The sequence shown here is derived from an EMBL/GenBank/DDBJ whole genome shotgun (WGS) entry which is preliminary data.</text>
</comment>
<dbReference type="EMBL" id="VCAU01000114">
    <property type="protein sequence ID" value="KAF9884706.1"/>
    <property type="molecule type" value="Genomic_DNA"/>
</dbReference>
<dbReference type="AlphaFoldDB" id="A0AAD4CDZ4"/>
<evidence type="ECO:0000313" key="3">
    <source>
        <dbReference type="Proteomes" id="UP001194746"/>
    </source>
</evidence>
<sequence>MDRLRQRLHRRRSSSGSAAPLHPPKSPSLSAADRRKKEADDAPRRLYITSDTSTFDPLLLRRFKAEGFQVEYLPFPGGNDDPERERKDLEKLIHEREDDLEPGERYAILAYNKPAHLLLTSHHQSTTATNPFPRLCALVTYYPNFNSHENNPYVHYQCLIPPSMTSSSTASDYTSLSLLPIQIHLPGHQPPTLWEEYNSHPTKKRHRCHFFFYPESSPGFAEASSPGYDGVSAHLALSRTLDCLKRGFGWPGGNWNIPEVETIWEEYWRNLIYDGKDRHEAEDHAATTVNMMVGSGPTCPENSGGAIEDDPTAGLNEMPLVNCVPTMVGGNNLHDITAFYTTEFFPTGPPSQSVRLLARTLGTDRIVDEVLLSFIHTEEIPWLLPGVPPTDKPVRITLVLTAAFVAGRLARQNIYWDQASVLVQIGLLDPRLVPEGFHATGKNRARMEAVERLPVVGVEGVERVLS</sequence>
<dbReference type="GO" id="GO:0030638">
    <property type="term" value="P:polyketide metabolic process"/>
    <property type="evidence" value="ECO:0007669"/>
    <property type="project" value="InterPro"/>
</dbReference>
<evidence type="ECO:0008006" key="4">
    <source>
        <dbReference type="Google" id="ProtNLM"/>
    </source>
</evidence>
<dbReference type="Gene3D" id="3.10.450.50">
    <property type="match status" value="1"/>
</dbReference>
<proteinExistence type="predicted"/>
<evidence type="ECO:0000313" key="2">
    <source>
        <dbReference type="EMBL" id="KAF9884706.1"/>
    </source>
</evidence>
<feature type="compositionally biased region" description="Basic residues" evidence="1">
    <location>
        <begin position="1"/>
        <end position="13"/>
    </location>
</feature>
<organism evidence="2 3">
    <name type="scientific">Aspergillus nanangensis</name>
    <dbReference type="NCBI Taxonomy" id="2582783"/>
    <lineage>
        <taxon>Eukaryota</taxon>
        <taxon>Fungi</taxon>
        <taxon>Dikarya</taxon>
        <taxon>Ascomycota</taxon>
        <taxon>Pezizomycotina</taxon>
        <taxon>Eurotiomycetes</taxon>
        <taxon>Eurotiomycetidae</taxon>
        <taxon>Eurotiales</taxon>
        <taxon>Aspergillaceae</taxon>
        <taxon>Aspergillus</taxon>
        <taxon>Aspergillus subgen. Circumdati</taxon>
    </lineage>
</organism>
<feature type="compositionally biased region" description="Basic and acidic residues" evidence="1">
    <location>
        <begin position="32"/>
        <end position="44"/>
    </location>
</feature>
<dbReference type="InterPro" id="IPR032710">
    <property type="entry name" value="NTF2-like_dom_sf"/>
</dbReference>
<gene>
    <name evidence="2" type="ORF">FE257_001335</name>
</gene>
<dbReference type="Proteomes" id="UP001194746">
    <property type="component" value="Unassembled WGS sequence"/>
</dbReference>
<dbReference type="PANTHER" id="PTHR38436:SF3">
    <property type="entry name" value="CARBOXYMETHYLENEBUTENOLIDASE-RELATED"/>
    <property type="match status" value="1"/>
</dbReference>
<keyword evidence="3" id="KW-1185">Reference proteome</keyword>